<keyword evidence="6" id="KW-1185">Reference proteome</keyword>
<organism evidence="5 7">
    <name type="scientific">Clostridium tepidum</name>
    <dbReference type="NCBI Taxonomy" id="1962263"/>
    <lineage>
        <taxon>Bacteria</taxon>
        <taxon>Bacillati</taxon>
        <taxon>Bacillota</taxon>
        <taxon>Clostridia</taxon>
        <taxon>Eubacteriales</taxon>
        <taxon>Clostridiaceae</taxon>
        <taxon>Clostridium</taxon>
    </lineage>
</organism>
<keyword evidence="3" id="KW-0408">Iron</keyword>
<evidence type="ECO:0000256" key="3">
    <source>
        <dbReference type="ARBA" id="ARBA00023014"/>
    </source>
</evidence>
<protein>
    <submittedName>
        <fullName evidence="5">3-hydroxyacyl-ACP dehydratase</fullName>
    </submittedName>
</protein>
<dbReference type="Proteomes" id="UP000190256">
    <property type="component" value="Unassembled WGS sequence"/>
</dbReference>
<dbReference type="Gene3D" id="3.40.50.11900">
    <property type="match status" value="1"/>
</dbReference>
<comment type="caution">
    <text evidence="5">The sequence shown here is derived from an EMBL/GenBank/DDBJ whole genome shotgun (WGS) entry which is preliminary data.</text>
</comment>
<comment type="similarity">
    <text evidence="2">Belongs to the FldB/FldC dehydratase alpha/beta subunit family.</text>
</comment>
<proteinExistence type="inferred from homology"/>
<dbReference type="Pfam" id="PF06050">
    <property type="entry name" value="HGD-D"/>
    <property type="match status" value="1"/>
</dbReference>
<evidence type="ECO:0000256" key="1">
    <source>
        <dbReference type="ARBA" id="ARBA00001966"/>
    </source>
</evidence>
<dbReference type="Gene3D" id="3.40.50.11890">
    <property type="match status" value="1"/>
</dbReference>
<name>A0A1S9IE41_9CLOT</name>
<evidence type="ECO:0000313" key="7">
    <source>
        <dbReference type="Proteomes" id="UP000190256"/>
    </source>
</evidence>
<evidence type="ECO:0000313" key="5">
    <source>
        <dbReference type="EMBL" id="OOO68579.1"/>
    </source>
</evidence>
<dbReference type="EMBL" id="MRAE01000007">
    <property type="protein sequence ID" value="OOO68579.1"/>
    <property type="molecule type" value="Genomic_DNA"/>
</dbReference>
<evidence type="ECO:0000313" key="4">
    <source>
        <dbReference type="EMBL" id="OOO63284.1"/>
    </source>
</evidence>
<dbReference type="OrthoDB" id="9810278at2"/>
<dbReference type="Proteomes" id="UP000190206">
    <property type="component" value="Unassembled WGS sequence"/>
</dbReference>
<evidence type="ECO:0000313" key="6">
    <source>
        <dbReference type="Proteomes" id="UP000190206"/>
    </source>
</evidence>
<dbReference type="PANTHER" id="PTHR30548:SF2">
    <property type="entry name" value="2-HYDROXYACYL-COA DEHYDRATASE,D-COMPONENT"/>
    <property type="match status" value="1"/>
</dbReference>
<reference evidence="4 6" key="2">
    <citation type="submission" date="2016-12" db="EMBL/GenBank/DDBJ databases">
        <title>Clostridium tepidum sp. nov., a close relative of Clostridium sporogenes and Clostridium botulinum Group I.</title>
        <authorList>
            <person name="Dobritsa A.P."/>
            <person name="Kutumbaka K."/>
            <person name="Werner K."/>
            <person name="Samadpour M."/>
        </authorList>
    </citation>
    <scope>NUCLEOTIDE SEQUENCE [LARGE SCALE GENOMIC DNA]</scope>
    <source>
        <strain evidence="4 6">PE</strain>
    </source>
</reference>
<dbReference type="InterPro" id="IPR010327">
    <property type="entry name" value="FldB/FldC_alpha/beta"/>
</dbReference>
<evidence type="ECO:0000256" key="2">
    <source>
        <dbReference type="ARBA" id="ARBA00005806"/>
    </source>
</evidence>
<sequence>MDLIKYYGSKIKNNIDNPSRTRTLLKTGYNLNYKFMDKFPNRKLPSSLQYLEKICMKFILEPLKYPKQTAMVNLFAPCEFLHALNIYPMFVEGTASYLSGTKCEDAFIDYAEKMNIPETLCSYHKTFIGAIESNVIPKPRFSVTTTMACDANINTFRHISNCYDIELYIIDIPYEYSKDGEEYVVSQLHEMVEMIQDIMKVKLNEDNLKRVLHIENLSRKYQLKYMKELSIRYFPNTLTFEMYKLFTSHVAMGRLETLKFYKKIYEDILTYSKCKCKKFLWVHLLPFYQETLKKYFNNNKEMQLLASDLSFDYLAELDIKNPYNSIAKKLILNHFNGPQLRRAESILNVAKILNADAVINFCHWGCKQSNGGAILLKKVMEKNNIPYLSIDGDGVDRRNSHDGQLRTRLEAFFEILKNNEQT</sequence>
<gene>
    <name evidence="4" type="ORF">BS637_02505</name>
    <name evidence="5" type="ORF">BS638_04570</name>
</gene>
<dbReference type="RefSeq" id="WP_078022927.1">
    <property type="nucleotide sequence ID" value="NZ_JADPGM010000001.1"/>
</dbReference>
<comment type="cofactor">
    <cofactor evidence="1">
        <name>[4Fe-4S] cluster</name>
        <dbReference type="ChEBI" id="CHEBI:49883"/>
    </cofactor>
</comment>
<dbReference type="STRING" id="1962263.BS637_02505"/>
<reference evidence="5 7" key="1">
    <citation type="submission" date="2016-12" db="EMBL/GenBank/DDBJ databases">
        <title>Clostridium tepidum sp. nov., a close relative of Clostridium sporogenes and Clostridium botulinum Group I.</title>
        <authorList>
            <person name="Dobritsa A.P."/>
            <person name="Kutumbaka K.K."/>
            <person name="Werner K."/>
            <person name="Wiedmann M."/>
            <person name="Asmus A."/>
            <person name="Samadpour M."/>
        </authorList>
    </citation>
    <scope>NUCLEOTIDE SEQUENCE [LARGE SCALE GENOMIC DNA]</scope>
    <source>
        <strain evidence="5 7">IEH 97212</strain>
    </source>
</reference>
<keyword evidence="3" id="KW-0479">Metal-binding</keyword>
<dbReference type="PANTHER" id="PTHR30548">
    <property type="entry name" value="2-HYDROXYGLUTARYL-COA DEHYDRATASE, D-COMPONENT-RELATED"/>
    <property type="match status" value="1"/>
</dbReference>
<dbReference type="GO" id="GO:0016836">
    <property type="term" value="F:hydro-lyase activity"/>
    <property type="evidence" value="ECO:0007669"/>
    <property type="project" value="UniProtKB-ARBA"/>
</dbReference>
<dbReference type="GO" id="GO:0051536">
    <property type="term" value="F:iron-sulfur cluster binding"/>
    <property type="evidence" value="ECO:0007669"/>
    <property type="project" value="UniProtKB-KW"/>
</dbReference>
<dbReference type="AlphaFoldDB" id="A0A1S9IE41"/>
<accession>A0A1S9IE41</accession>
<dbReference type="EMBL" id="MRAD01000002">
    <property type="protein sequence ID" value="OOO63284.1"/>
    <property type="molecule type" value="Genomic_DNA"/>
</dbReference>
<keyword evidence="3" id="KW-0411">Iron-sulfur</keyword>